<reference evidence="10" key="1">
    <citation type="journal article" date="2023" name="Mol. Biol. Evol.">
        <title>Third-Generation Sequencing Reveals the Adaptive Role of the Epigenome in Three Deep-Sea Polychaetes.</title>
        <authorList>
            <person name="Perez M."/>
            <person name="Aroh O."/>
            <person name="Sun Y."/>
            <person name="Lan Y."/>
            <person name="Juniper S.K."/>
            <person name="Young C.R."/>
            <person name="Angers B."/>
            <person name="Qian P.Y."/>
        </authorList>
    </citation>
    <scope>NUCLEOTIDE SEQUENCE</scope>
    <source>
        <strain evidence="10">P08H-3</strain>
    </source>
</reference>
<feature type="region of interest" description="Disordered" evidence="8">
    <location>
        <begin position="1134"/>
        <end position="1189"/>
    </location>
</feature>
<feature type="region of interest" description="Disordered" evidence="8">
    <location>
        <begin position="626"/>
        <end position="646"/>
    </location>
</feature>
<sequence>MEFSPVVKVPSKNGKDVSKCVGRVSKPNPQSTTSKKANMIGEVDTSSDFSGGCTPYKHVARNAASKLKLGNQKKKLGKYRKFKSDVGDTKDEQHNKHSSQYEDGDVIGYEEAGGTKICNICGQIVTSVMYNGHLKACLKKHFHRSAKLFQKESVTADQETIRSLVRCEICHSDLTALSSEEKCSHAKLCAEPKPQSELSSASVTDDAQNLQCNICGKNLENLTTPRRAQHLNGCLDKAGVIKEAEIKEKFVNKVLDCPLCGQHLKTARSRQIHIKRCAKKLEVSGPTLQERVHQQEEEYKLKLVAGVLSEEKTTNNRRGKQGRKNRVRHTTSTGPPVRLDEPESKLDEETQLALALSESLRDDVDKMTVNSVDGTVQSKRLMTAVPKIISDHDGKDVFSILMTPKLDICGQPRKKARKRALLKTSYQLERETKDNRIRKLELKIGLLVSSQGVTEVSLTPRSKPSGLTRQLYSASETEDLGWWFISSQPSVNKMAYYVKELQPLVVPSNVEAGSKLKRMSAIPGWKPIQPYDDMVLESKADIWLGDINEIFVYVLLEVRSDGVLCSSLDSGSSNQTLMTTTQTVALLAEMASDTTELDIAIGSQNHTISQESKNNKTVHFILPDVEEASTDPEKDQGFSVPKEDKRKQRVANDRLIHDFMSLLRSAENADVFIVCRGGTRVPVHSLIIQIRCPTLFMDITDGQIDLCQYGEDSIHALLKYIYAADLSIPESLTVELGELAKQYELKELVSVCAETRLSNDVLLDNDSKHGKEEDTAICSHDLIDRTLQNLLHDAWGSDSDAEDEDPVPHQHRHTTKDEHDLDTSHRSEQELELDELYELVLSQKDGSPSQSDGEMENDMCSSSIGGKDSSIVCDRRSVSSTLNVALMKKLDESLMPSTVSCLMNLEGNETSDESDCDHIQIARHIINTNPDTDSQQVDGKSCTSCSPSVICEQSCDEESSGVEAIDQLSTSFTDIEGCFIHIVTPSKSDSVCEKGKQVPHTPVNPLNKNSIGREETTPDLFGGVGSDDDDDDDGGGRGSDSKNHSPNLSYRSSPGEDLFDSYSSVSDVGGVLESGGGSSAANNPESSLTNELLGNYHDEHMNINDTQTRENFRMAEGNSEQDLRIVSCLHGDKSGDSPGFSSENISQHSDCCDSYSSESTIQSGRKRKRKSNSHDKEEHHQTDDTISKRIRINLRQVENEEQDTDSLLKSNAKADSEGDECVVDLTVEDDHTMTDNQSTCDDDHVTGDDQLINTSQDEPNVGLVGMPNALLTESVDSLPESATGGFDDTTDHLDGSDVECIAAEQCGYSSADVWDGFDDVGVYDQFEEPFTQVPHIENSPACETSCLNSSKHGTFQNEDLAIKVSQSSLDEFSPNNTDHMSQTFAIRKSSVVRRLHETCSDQEFLSLRTANLKQTTETVNSPFKTPKQKPSSRFCQAVRQVCSPVLVDVDTRGGSCKTPVKTPMKHQDGKCWKPPSPFTPMSDYDSMPTPGLKKACHKVGVKPLPKKKMVAILKDIYHKTHSYYQIRNVGITASYKDTDEESMNSSQELNTSCSQDSTGSCSDLPEESMLIVEDEEQKQKLSKKDLAFKRQHIWDFILADEDLYLQVLHYEPLDINKFHQQLKSTGLNVGVKIVMDFLDEQNVLFTLKNQQTKRWKKKTRRKGLSASQCSTQS</sequence>
<dbReference type="PANTHER" id="PTHR21541">
    <property type="entry name" value="BTB POZ DOMAIN CONTAINING 12"/>
    <property type="match status" value="1"/>
</dbReference>
<evidence type="ECO:0000256" key="5">
    <source>
        <dbReference type="ARBA" id="ARBA00023204"/>
    </source>
</evidence>
<feature type="region of interest" description="Disordered" evidence="8">
    <location>
        <begin position="990"/>
        <end position="1062"/>
    </location>
</feature>
<dbReference type="CDD" id="cd22999">
    <property type="entry name" value="SAP_SLX4"/>
    <property type="match status" value="1"/>
</dbReference>
<evidence type="ECO:0000256" key="3">
    <source>
        <dbReference type="ARBA" id="ARBA00022763"/>
    </source>
</evidence>
<keyword evidence="5" id="KW-0234">DNA repair</keyword>
<dbReference type="GO" id="GO:0006281">
    <property type="term" value="P:DNA repair"/>
    <property type="evidence" value="ECO:0007669"/>
    <property type="project" value="UniProtKB-KW"/>
</dbReference>
<dbReference type="Pfam" id="PF09494">
    <property type="entry name" value="Slx4"/>
    <property type="match status" value="1"/>
</dbReference>
<comment type="caution">
    <text evidence="10">The sequence shown here is derived from an EMBL/GenBank/DDBJ whole genome shotgun (WGS) entry which is preliminary data.</text>
</comment>
<keyword evidence="3" id="KW-0227">DNA damage</keyword>
<dbReference type="InterPro" id="IPR000210">
    <property type="entry name" value="BTB/POZ_dom"/>
</dbReference>
<dbReference type="EMBL" id="JAODUP010000040">
    <property type="protein sequence ID" value="KAK2166345.1"/>
    <property type="molecule type" value="Genomic_DNA"/>
</dbReference>
<evidence type="ECO:0000256" key="6">
    <source>
        <dbReference type="ARBA" id="ARBA00023242"/>
    </source>
</evidence>
<keyword evidence="4" id="KW-0233">DNA recombination</keyword>
<comment type="similarity">
    <text evidence="2">Belongs to the SLX4 family.</text>
</comment>
<evidence type="ECO:0000256" key="2">
    <source>
        <dbReference type="ARBA" id="ARBA00006661"/>
    </source>
</evidence>
<evidence type="ECO:0000256" key="8">
    <source>
        <dbReference type="SAM" id="MobiDB-lite"/>
    </source>
</evidence>
<keyword evidence="11" id="KW-1185">Reference proteome</keyword>
<feature type="compositionally biased region" description="Basic and acidic residues" evidence="8">
    <location>
        <begin position="1172"/>
        <end position="1187"/>
    </location>
</feature>
<dbReference type="GO" id="GO:0006260">
    <property type="term" value="P:DNA replication"/>
    <property type="evidence" value="ECO:0007669"/>
    <property type="project" value="InterPro"/>
</dbReference>
<organism evidence="10 11">
    <name type="scientific">Paralvinella palmiformis</name>
    <dbReference type="NCBI Taxonomy" id="53620"/>
    <lineage>
        <taxon>Eukaryota</taxon>
        <taxon>Metazoa</taxon>
        <taxon>Spiralia</taxon>
        <taxon>Lophotrochozoa</taxon>
        <taxon>Annelida</taxon>
        <taxon>Polychaeta</taxon>
        <taxon>Sedentaria</taxon>
        <taxon>Canalipalpata</taxon>
        <taxon>Terebellida</taxon>
        <taxon>Terebelliformia</taxon>
        <taxon>Alvinellidae</taxon>
        <taxon>Paralvinella</taxon>
    </lineage>
</organism>
<feature type="region of interest" description="Disordered" evidence="8">
    <location>
        <begin position="1540"/>
        <end position="1562"/>
    </location>
</feature>
<dbReference type="Proteomes" id="UP001208570">
    <property type="component" value="Unassembled WGS sequence"/>
</dbReference>
<dbReference type="GO" id="GO:0033557">
    <property type="term" value="C:Slx1-Slx4 complex"/>
    <property type="evidence" value="ECO:0007669"/>
    <property type="project" value="InterPro"/>
</dbReference>
<feature type="compositionally biased region" description="Polar residues" evidence="8">
    <location>
        <begin position="1543"/>
        <end position="1561"/>
    </location>
</feature>
<feature type="domain" description="BTB" evidence="9">
    <location>
        <begin position="669"/>
        <end position="730"/>
    </location>
</feature>
<feature type="region of interest" description="Disordered" evidence="8">
    <location>
        <begin position="1196"/>
        <end position="1215"/>
    </location>
</feature>
<comment type="subcellular location">
    <subcellularLocation>
        <location evidence="1">Nucleus</location>
    </subcellularLocation>
</comment>
<feature type="compositionally biased region" description="Basic and acidic residues" evidence="8">
    <location>
        <begin position="815"/>
        <end position="829"/>
    </location>
</feature>
<feature type="compositionally biased region" description="Polar residues" evidence="8">
    <location>
        <begin position="27"/>
        <end position="36"/>
    </location>
</feature>
<dbReference type="PROSITE" id="PS50097">
    <property type="entry name" value="BTB"/>
    <property type="match status" value="1"/>
</dbReference>
<accession>A0AAD9NDT4</accession>
<dbReference type="Pfam" id="PF00651">
    <property type="entry name" value="BTB"/>
    <property type="match status" value="1"/>
</dbReference>
<keyword evidence="6" id="KW-0539">Nucleus</keyword>
<dbReference type="SMART" id="SM00225">
    <property type="entry name" value="BTB"/>
    <property type="match status" value="1"/>
</dbReference>
<proteinExistence type="inferred from homology"/>
<dbReference type="SUPFAM" id="SSF54695">
    <property type="entry name" value="POZ domain"/>
    <property type="match status" value="1"/>
</dbReference>
<feature type="compositionally biased region" description="Polar residues" evidence="8">
    <location>
        <begin position="1139"/>
        <end position="1163"/>
    </location>
</feature>
<feature type="compositionally biased region" description="Basic and acidic residues" evidence="8">
    <location>
        <begin position="631"/>
        <end position="646"/>
    </location>
</feature>
<dbReference type="InterPro" id="IPR011333">
    <property type="entry name" value="SKP1/BTB/POZ_sf"/>
</dbReference>
<evidence type="ECO:0000313" key="11">
    <source>
        <dbReference type="Proteomes" id="UP001208570"/>
    </source>
</evidence>
<feature type="compositionally biased region" description="Basic residues" evidence="8">
    <location>
        <begin position="315"/>
        <end position="329"/>
    </location>
</feature>
<dbReference type="PANTHER" id="PTHR21541:SF3">
    <property type="entry name" value="STRUCTURE-SPECIFIC ENDONUCLEASE SUBUNIT SLX4"/>
    <property type="match status" value="1"/>
</dbReference>
<name>A0AAD9NDT4_9ANNE</name>
<evidence type="ECO:0000313" key="10">
    <source>
        <dbReference type="EMBL" id="KAK2166345.1"/>
    </source>
</evidence>
<feature type="region of interest" description="Disordered" evidence="8">
    <location>
        <begin position="796"/>
        <end position="829"/>
    </location>
</feature>
<dbReference type="Gene3D" id="3.30.710.10">
    <property type="entry name" value="Potassium Channel Kv1.1, Chain A"/>
    <property type="match status" value="1"/>
</dbReference>
<feature type="region of interest" description="Disordered" evidence="8">
    <location>
        <begin position="310"/>
        <end position="345"/>
    </location>
</feature>
<evidence type="ECO:0000259" key="9">
    <source>
        <dbReference type="PROSITE" id="PS50097"/>
    </source>
</evidence>
<feature type="region of interest" description="Disordered" evidence="8">
    <location>
        <begin position="1"/>
        <end position="39"/>
    </location>
</feature>
<dbReference type="GO" id="GO:0000712">
    <property type="term" value="P:resolution of meiotic recombination intermediates"/>
    <property type="evidence" value="ECO:0007669"/>
    <property type="project" value="TreeGrafter"/>
</dbReference>
<evidence type="ECO:0000256" key="4">
    <source>
        <dbReference type="ARBA" id="ARBA00023172"/>
    </source>
</evidence>
<evidence type="ECO:0000256" key="7">
    <source>
        <dbReference type="ARBA" id="ARBA00029496"/>
    </source>
</evidence>
<protein>
    <recommendedName>
        <fullName evidence="7">Structure-specific endonuclease subunit SLX4</fullName>
    </recommendedName>
</protein>
<gene>
    <name evidence="10" type="ORF">LSH36_40g21004</name>
</gene>
<evidence type="ECO:0000256" key="1">
    <source>
        <dbReference type="ARBA" id="ARBA00004123"/>
    </source>
</evidence>
<dbReference type="InterPro" id="IPR018574">
    <property type="entry name" value="Structure-sp_endonuc_su_Slx4"/>
</dbReference>